<name>A0A803N6A0_CHEQI</name>
<dbReference type="InterPro" id="IPR049808">
    <property type="entry name" value="CONSTANS-like_Bbox1"/>
</dbReference>
<keyword evidence="3" id="KW-0862">Zinc</keyword>
<keyword evidence="1" id="KW-0479">Metal-binding</keyword>
<dbReference type="InterPro" id="IPR000315">
    <property type="entry name" value="Znf_B-box"/>
</dbReference>
<proteinExistence type="predicted"/>
<dbReference type="GO" id="GO:0008270">
    <property type="term" value="F:zinc ion binding"/>
    <property type="evidence" value="ECO:0007669"/>
    <property type="project" value="UniProtKB-KW"/>
</dbReference>
<dbReference type="CDD" id="cd19821">
    <property type="entry name" value="Bbox1_BBX-like"/>
    <property type="match status" value="1"/>
</dbReference>
<dbReference type="Proteomes" id="UP000596660">
    <property type="component" value="Unplaced"/>
</dbReference>
<organism evidence="5 6">
    <name type="scientific">Chenopodium quinoa</name>
    <name type="common">Quinoa</name>
    <dbReference type="NCBI Taxonomy" id="63459"/>
    <lineage>
        <taxon>Eukaryota</taxon>
        <taxon>Viridiplantae</taxon>
        <taxon>Streptophyta</taxon>
        <taxon>Embryophyta</taxon>
        <taxon>Tracheophyta</taxon>
        <taxon>Spermatophyta</taxon>
        <taxon>Magnoliopsida</taxon>
        <taxon>eudicotyledons</taxon>
        <taxon>Gunneridae</taxon>
        <taxon>Pentapetalae</taxon>
        <taxon>Caryophyllales</taxon>
        <taxon>Chenopodiaceae</taxon>
        <taxon>Chenopodioideae</taxon>
        <taxon>Atripliceae</taxon>
        <taxon>Chenopodium</taxon>
    </lineage>
</organism>
<accession>A0A803N6A0</accession>
<dbReference type="EnsemblPlants" id="AUR62041163-RA">
    <property type="protein sequence ID" value="AUR62041163-RA:cds"/>
    <property type="gene ID" value="AUR62041163"/>
</dbReference>
<dbReference type="AlphaFoldDB" id="A0A803N6A0"/>
<evidence type="ECO:0000313" key="6">
    <source>
        <dbReference type="Proteomes" id="UP000596660"/>
    </source>
</evidence>
<evidence type="ECO:0000313" key="5">
    <source>
        <dbReference type="EnsemblPlants" id="AUR62041163-RA:cds"/>
    </source>
</evidence>
<dbReference type="PANTHER" id="PTHR31717:SF60">
    <property type="entry name" value="B-BOX TYPE ZINC FINGER FAMILY PROTEIN"/>
    <property type="match status" value="1"/>
</dbReference>
<protein>
    <recommendedName>
        <fullName evidence="4">B box-type domain-containing protein</fullName>
    </recommendedName>
</protein>
<dbReference type="PANTHER" id="PTHR31717">
    <property type="entry name" value="ZINC FINGER PROTEIN CONSTANS-LIKE 10"/>
    <property type="match status" value="1"/>
</dbReference>
<evidence type="ECO:0000256" key="1">
    <source>
        <dbReference type="ARBA" id="ARBA00022723"/>
    </source>
</evidence>
<evidence type="ECO:0000256" key="3">
    <source>
        <dbReference type="ARBA" id="ARBA00022833"/>
    </source>
</evidence>
<dbReference type="Pfam" id="PF00643">
    <property type="entry name" value="zf-B_box"/>
    <property type="match status" value="1"/>
</dbReference>
<keyword evidence="6" id="KW-1185">Reference proteome</keyword>
<reference evidence="5" key="1">
    <citation type="journal article" date="2017" name="Nature">
        <title>The genome of Chenopodium quinoa.</title>
        <authorList>
            <person name="Jarvis D.E."/>
            <person name="Ho Y.S."/>
            <person name="Lightfoot D.J."/>
            <person name="Schmoeckel S.M."/>
            <person name="Li B."/>
            <person name="Borm T.J.A."/>
            <person name="Ohyanagi H."/>
            <person name="Mineta K."/>
            <person name="Michell C.T."/>
            <person name="Saber N."/>
            <person name="Kharbatia N.M."/>
            <person name="Rupper R.R."/>
            <person name="Sharp A.R."/>
            <person name="Dally N."/>
            <person name="Boughton B.A."/>
            <person name="Woo Y.H."/>
            <person name="Gao G."/>
            <person name="Schijlen E.G.W.M."/>
            <person name="Guo X."/>
            <person name="Momin A.A."/>
            <person name="Negrao S."/>
            <person name="Al-Babili S."/>
            <person name="Gehring C."/>
            <person name="Roessner U."/>
            <person name="Jung C."/>
            <person name="Murphy K."/>
            <person name="Arold S.T."/>
            <person name="Gojobori T."/>
            <person name="van der Linden C.G."/>
            <person name="van Loo E.N."/>
            <person name="Jellen E.N."/>
            <person name="Maughan P.J."/>
            <person name="Tester M."/>
        </authorList>
    </citation>
    <scope>NUCLEOTIDE SEQUENCE [LARGE SCALE GENOMIC DNA]</scope>
    <source>
        <strain evidence="5">cv. PI 614886</strain>
    </source>
</reference>
<dbReference type="SMR" id="A0A803N6A0"/>
<dbReference type="OMA" id="RETCELC"/>
<dbReference type="SMART" id="SM00336">
    <property type="entry name" value="BBOX"/>
    <property type="match status" value="1"/>
</dbReference>
<reference evidence="5" key="2">
    <citation type="submission" date="2021-03" db="UniProtKB">
        <authorList>
            <consortium name="EnsemblPlants"/>
        </authorList>
    </citation>
    <scope>IDENTIFICATION</scope>
</reference>
<evidence type="ECO:0000256" key="2">
    <source>
        <dbReference type="ARBA" id="ARBA00022771"/>
    </source>
</evidence>
<sequence length="157" mass="16968">MENSKSSCELCSLPATTYCESDRARLCWHCDGKVHKANFLVSKHCRTLLCHLCNKPTPWTASGPMLPPSLSFCVACASTTSSRHAAAVMTPVQSAHLPLAHDENDGAYTGGDDLDGDEEDDDNQVVEVGYNLSQLHLTAEVNCFGCSSISSYELRLG</sequence>
<feature type="domain" description="B box-type" evidence="4">
    <location>
        <begin position="3"/>
        <end position="49"/>
    </location>
</feature>
<dbReference type="Gramene" id="AUR62041163-RA">
    <property type="protein sequence ID" value="AUR62041163-RA:cds"/>
    <property type="gene ID" value="AUR62041163"/>
</dbReference>
<keyword evidence="2" id="KW-0863">Zinc-finger</keyword>
<evidence type="ECO:0000259" key="4">
    <source>
        <dbReference type="SMART" id="SM00336"/>
    </source>
</evidence>